<accession>Q21AI2</accession>
<protein>
    <submittedName>
        <fullName evidence="2">Uncharacterized protein</fullName>
    </submittedName>
</protein>
<sequence>MSKTTVTEFSSKTSSRRHKSLQNHYSSRKALQGSVGAHTGQRRQQRHAAVPQALQQMLLLLVSLRFFASSKNEQVRNYSRRWL</sequence>
<evidence type="ECO:0000256" key="1">
    <source>
        <dbReference type="SAM" id="MobiDB-lite"/>
    </source>
</evidence>
<dbReference type="AlphaFoldDB" id="Q21AI2"/>
<feature type="region of interest" description="Disordered" evidence="1">
    <location>
        <begin position="1"/>
        <end position="48"/>
    </location>
</feature>
<dbReference type="KEGG" id="rpc:RPC_1040"/>
<gene>
    <name evidence="2" type="ordered locus">RPC_1040</name>
</gene>
<dbReference type="HOGENOM" id="CLU_2540390_0_0_5"/>
<reference evidence="2" key="1">
    <citation type="submission" date="2006-03" db="EMBL/GenBank/DDBJ databases">
        <title>Complete sequence of Rhodopseudomonas palustris BisB18.</title>
        <authorList>
            <consortium name="US DOE Joint Genome Institute"/>
            <person name="Copeland A."/>
            <person name="Lucas S."/>
            <person name="Lapidus A."/>
            <person name="Barry K."/>
            <person name="Detter J.C."/>
            <person name="Glavina del Rio T."/>
            <person name="Hammon N."/>
            <person name="Israni S."/>
            <person name="Dalin E."/>
            <person name="Tice H."/>
            <person name="Pitluck S."/>
            <person name="Chain P."/>
            <person name="Malfatti S."/>
            <person name="Shin M."/>
            <person name="Vergez L."/>
            <person name="Schmutz J."/>
            <person name="Larimer F."/>
            <person name="Land M."/>
            <person name="Hauser L."/>
            <person name="Pelletier D.A."/>
            <person name="Kyrpides N."/>
            <person name="Anderson I."/>
            <person name="Oda Y."/>
            <person name="Harwood C.S."/>
            <person name="Richardson P."/>
        </authorList>
    </citation>
    <scope>NUCLEOTIDE SEQUENCE [LARGE SCALE GENOMIC DNA]</scope>
    <source>
        <strain evidence="2">BisB18</strain>
    </source>
</reference>
<organism evidence="2">
    <name type="scientific">Rhodopseudomonas palustris (strain BisB18)</name>
    <dbReference type="NCBI Taxonomy" id="316056"/>
    <lineage>
        <taxon>Bacteria</taxon>
        <taxon>Pseudomonadati</taxon>
        <taxon>Pseudomonadota</taxon>
        <taxon>Alphaproteobacteria</taxon>
        <taxon>Hyphomicrobiales</taxon>
        <taxon>Nitrobacteraceae</taxon>
        <taxon>Rhodopseudomonas</taxon>
    </lineage>
</organism>
<evidence type="ECO:0000313" key="2">
    <source>
        <dbReference type="EMBL" id="ABD86604.1"/>
    </source>
</evidence>
<feature type="compositionally biased region" description="Polar residues" evidence="1">
    <location>
        <begin position="1"/>
        <end position="13"/>
    </location>
</feature>
<proteinExistence type="predicted"/>
<dbReference type="EMBL" id="CP000301">
    <property type="protein sequence ID" value="ABD86604.1"/>
    <property type="molecule type" value="Genomic_DNA"/>
</dbReference>
<name>Q21AI2_RHOPB</name>